<organism evidence="1 2">
    <name type="scientific">Papaver somniferum</name>
    <name type="common">Opium poppy</name>
    <dbReference type="NCBI Taxonomy" id="3469"/>
    <lineage>
        <taxon>Eukaryota</taxon>
        <taxon>Viridiplantae</taxon>
        <taxon>Streptophyta</taxon>
        <taxon>Embryophyta</taxon>
        <taxon>Tracheophyta</taxon>
        <taxon>Spermatophyta</taxon>
        <taxon>Magnoliopsida</taxon>
        <taxon>Ranunculales</taxon>
        <taxon>Papaveraceae</taxon>
        <taxon>Papaveroideae</taxon>
        <taxon>Papaver</taxon>
    </lineage>
</organism>
<accession>A0A4Y7IBF2</accession>
<protein>
    <submittedName>
        <fullName evidence="1">Uncharacterized protein</fullName>
    </submittedName>
</protein>
<sequence>MKSLMGCKEVSDMVFAYYNFVQLFNPSEARK</sequence>
<evidence type="ECO:0000313" key="2">
    <source>
        <dbReference type="Proteomes" id="UP000316621"/>
    </source>
</evidence>
<keyword evidence="2" id="KW-1185">Reference proteome</keyword>
<name>A0A4Y7IBF2_PAPSO</name>
<reference evidence="1 2" key="1">
    <citation type="journal article" date="2018" name="Science">
        <title>The opium poppy genome and morphinan production.</title>
        <authorList>
            <person name="Guo L."/>
            <person name="Winzer T."/>
            <person name="Yang X."/>
            <person name="Li Y."/>
            <person name="Ning Z."/>
            <person name="He Z."/>
            <person name="Teodor R."/>
            <person name="Lu Y."/>
            <person name="Bowser T.A."/>
            <person name="Graham I.A."/>
            <person name="Ye K."/>
        </authorList>
    </citation>
    <scope>NUCLEOTIDE SEQUENCE [LARGE SCALE GENOMIC DNA]</scope>
    <source>
        <strain evidence="2">cv. HN1</strain>
        <tissue evidence="1">Leaves</tissue>
    </source>
</reference>
<dbReference type="Proteomes" id="UP000316621">
    <property type="component" value="Chromosome 1"/>
</dbReference>
<dbReference type="EMBL" id="CM010715">
    <property type="protein sequence ID" value="RZC45366.1"/>
    <property type="molecule type" value="Genomic_DNA"/>
</dbReference>
<gene>
    <name evidence="1" type="ORF">C5167_038317</name>
</gene>
<dbReference type="AlphaFoldDB" id="A0A4Y7IBF2"/>
<evidence type="ECO:0000313" key="1">
    <source>
        <dbReference type="EMBL" id="RZC45366.1"/>
    </source>
</evidence>
<proteinExistence type="predicted"/>
<dbReference type="Gramene" id="RZC45366">
    <property type="protein sequence ID" value="RZC45366"/>
    <property type="gene ID" value="C5167_038317"/>
</dbReference>